<dbReference type="PANTHER" id="PTHR11080:SF2">
    <property type="entry name" value="LD05707P"/>
    <property type="match status" value="1"/>
</dbReference>
<evidence type="ECO:0000256" key="2">
    <source>
        <dbReference type="ARBA" id="ARBA00022642"/>
    </source>
</evidence>
<proteinExistence type="inferred from homology"/>
<dbReference type="Proteomes" id="UP000637769">
    <property type="component" value="Unassembled WGS sequence"/>
</dbReference>
<keyword evidence="4" id="KW-0378">Hydrolase</keyword>
<evidence type="ECO:0000256" key="5">
    <source>
        <dbReference type="ARBA" id="ARBA00037900"/>
    </source>
</evidence>
<dbReference type="PANTHER" id="PTHR11080">
    <property type="entry name" value="PYRAZINAMIDASE/NICOTINAMIDASE"/>
    <property type="match status" value="1"/>
</dbReference>
<dbReference type="Pfam" id="PF00857">
    <property type="entry name" value="Isochorismatase"/>
    <property type="match status" value="1"/>
</dbReference>
<evidence type="ECO:0000256" key="7">
    <source>
        <dbReference type="ARBA" id="ARBA00043224"/>
    </source>
</evidence>
<keyword evidence="2" id="KW-0662">Pyridine nucleotide biosynthesis</keyword>
<dbReference type="InterPro" id="IPR000868">
    <property type="entry name" value="Isochorismatase-like_dom"/>
</dbReference>
<dbReference type="EMBL" id="BMCH01000006">
    <property type="protein sequence ID" value="GGC37580.1"/>
    <property type="molecule type" value="Genomic_DNA"/>
</dbReference>
<dbReference type="RefSeq" id="WP_188427045.1">
    <property type="nucleotide sequence ID" value="NZ_BMCH01000006.1"/>
</dbReference>
<organism evidence="9 10">
    <name type="scientific">Asaia siamensis</name>
    <dbReference type="NCBI Taxonomy" id="110479"/>
    <lineage>
        <taxon>Bacteria</taxon>
        <taxon>Pseudomonadati</taxon>
        <taxon>Pseudomonadota</taxon>
        <taxon>Alphaproteobacteria</taxon>
        <taxon>Acetobacterales</taxon>
        <taxon>Acetobacteraceae</taxon>
        <taxon>Asaia</taxon>
    </lineage>
</organism>
<keyword evidence="10" id="KW-1185">Reference proteome</keyword>
<dbReference type="InterPro" id="IPR036380">
    <property type="entry name" value="Isochorismatase-like_sf"/>
</dbReference>
<evidence type="ECO:0000256" key="6">
    <source>
        <dbReference type="ARBA" id="ARBA00039017"/>
    </source>
</evidence>
<dbReference type="SUPFAM" id="SSF52499">
    <property type="entry name" value="Isochorismatase-like hydrolases"/>
    <property type="match status" value="1"/>
</dbReference>
<protein>
    <recommendedName>
        <fullName evidence="6">nicotinamidase</fullName>
        <ecNumber evidence="6">3.5.1.19</ecNumber>
    </recommendedName>
    <alternativeName>
        <fullName evidence="7">Nicotinamide deamidase</fullName>
    </alternativeName>
</protein>
<comment type="similarity">
    <text evidence="1">Belongs to the isochorismatase family.</text>
</comment>
<dbReference type="Gene3D" id="3.40.50.850">
    <property type="entry name" value="Isochorismatase-like"/>
    <property type="match status" value="1"/>
</dbReference>
<comment type="caution">
    <text evidence="9">The sequence shown here is derived from an EMBL/GenBank/DDBJ whole genome shotgun (WGS) entry which is preliminary data.</text>
</comment>
<keyword evidence="3" id="KW-0479">Metal-binding</keyword>
<evidence type="ECO:0000259" key="8">
    <source>
        <dbReference type="Pfam" id="PF00857"/>
    </source>
</evidence>
<name>A0ABQ1ME98_9PROT</name>
<accession>A0ABQ1ME98</accession>
<gene>
    <name evidence="9" type="primary">pncA</name>
    <name evidence="9" type="ORF">GCM10007207_23870</name>
</gene>
<sequence>MASSFPAAPRRALLVIDVQNDFLPGGTLAVPKGDLILPAVNALMTQDFDAIIASRDWHPQNHISFVPQGGDWPIHCVAGTEGADFSPLLHQNRLSHIVHKGLDPACDSYSAFFDNDQRHSTGLDALLRGLGITHVTLCGLALDFCVAATALDARKLGFETVISLAACKGIAKDPAACLNALEALGVKIDRS</sequence>
<evidence type="ECO:0000256" key="1">
    <source>
        <dbReference type="ARBA" id="ARBA00006336"/>
    </source>
</evidence>
<evidence type="ECO:0000313" key="10">
    <source>
        <dbReference type="Proteomes" id="UP000637769"/>
    </source>
</evidence>
<dbReference type="CDD" id="cd01011">
    <property type="entry name" value="nicotinamidase"/>
    <property type="match status" value="1"/>
</dbReference>
<reference evidence="10" key="1">
    <citation type="journal article" date="2019" name="Int. J. Syst. Evol. Microbiol.">
        <title>The Global Catalogue of Microorganisms (GCM) 10K type strain sequencing project: providing services to taxonomists for standard genome sequencing and annotation.</title>
        <authorList>
            <consortium name="The Broad Institute Genomics Platform"/>
            <consortium name="The Broad Institute Genome Sequencing Center for Infectious Disease"/>
            <person name="Wu L."/>
            <person name="Ma J."/>
        </authorList>
    </citation>
    <scope>NUCLEOTIDE SEQUENCE [LARGE SCALE GENOMIC DNA]</scope>
    <source>
        <strain evidence="10">CCM 7132</strain>
    </source>
</reference>
<evidence type="ECO:0000256" key="4">
    <source>
        <dbReference type="ARBA" id="ARBA00022801"/>
    </source>
</evidence>
<evidence type="ECO:0000256" key="3">
    <source>
        <dbReference type="ARBA" id="ARBA00022723"/>
    </source>
</evidence>
<feature type="domain" description="Isochorismatase-like" evidence="8">
    <location>
        <begin position="12"/>
        <end position="173"/>
    </location>
</feature>
<comment type="pathway">
    <text evidence="5">Cofactor biosynthesis; nicotinate biosynthesis; nicotinate from nicotinamide: step 1/1.</text>
</comment>
<dbReference type="EC" id="3.5.1.19" evidence="6"/>
<evidence type="ECO:0000313" key="9">
    <source>
        <dbReference type="EMBL" id="GGC37580.1"/>
    </source>
</evidence>
<dbReference type="InterPro" id="IPR052347">
    <property type="entry name" value="Isochorismatase_Nicotinamidase"/>
</dbReference>